<keyword evidence="1" id="KW-0812">Transmembrane</keyword>
<dbReference type="Pfam" id="PF09527">
    <property type="entry name" value="ATPase_gene1"/>
    <property type="match status" value="1"/>
</dbReference>
<evidence type="ECO:0000313" key="3">
    <source>
        <dbReference type="Proteomes" id="UP001228113"/>
    </source>
</evidence>
<keyword evidence="3" id="KW-1185">Reference proteome</keyword>
<dbReference type="RefSeq" id="WP_243335195.1">
    <property type="nucleotide sequence ID" value="NZ_AP027081.1"/>
</dbReference>
<reference evidence="2" key="1">
    <citation type="journal article" date="2023" name="Int. J. Syst. Evol. Microbiol.">
        <title>Mesoterricola silvestris gen. nov., sp. nov., Mesoterricola sediminis sp. nov., Geothrix oryzae sp. nov., Geothrix edaphica sp. nov., Geothrix rubra sp. nov., and Geothrix limicola sp. nov., six novel members of Acidobacteriota isolated from soils.</title>
        <authorList>
            <person name="Itoh H."/>
            <person name="Sugisawa Y."/>
            <person name="Mise K."/>
            <person name="Xu Z."/>
            <person name="Kuniyasu M."/>
            <person name="Ushijima N."/>
            <person name="Kawano K."/>
            <person name="Kobayashi E."/>
            <person name="Shiratori Y."/>
            <person name="Masuda Y."/>
            <person name="Senoo K."/>
        </authorList>
    </citation>
    <scope>NUCLEOTIDE SEQUENCE</scope>
    <source>
        <strain evidence="2">W786</strain>
    </source>
</reference>
<feature type="transmembrane region" description="Helical" evidence="1">
    <location>
        <begin position="21"/>
        <end position="39"/>
    </location>
</feature>
<accession>A0AA48KFA8</accession>
<evidence type="ECO:0008006" key="4">
    <source>
        <dbReference type="Google" id="ProtNLM"/>
    </source>
</evidence>
<gene>
    <name evidence="2" type="ORF">METESE_38180</name>
</gene>
<dbReference type="Proteomes" id="UP001228113">
    <property type="component" value="Chromosome"/>
</dbReference>
<name>A0AA48KFA8_9BACT</name>
<dbReference type="EMBL" id="AP027081">
    <property type="protein sequence ID" value="BDU78860.1"/>
    <property type="molecule type" value="Genomic_DNA"/>
</dbReference>
<feature type="transmembrane region" description="Helical" evidence="1">
    <location>
        <begin position="51"/>
        <end position="69"/>
    </location>
</feature>
<evidence type="ECO:0000256" key="1">
    <source>
        <dbReference type="SAM" id="Phobius"/>
    </source>
</evidence>
<protein>
    <recommendedName>
        <fullName evidence="4">AtpZ/AtpI family protein</fullName>
    </recommendedName>
</protein>
<dbReference type="InterPro" id="IPR032820">
    <property type="entry name" value="ATPase_put"/>
</dbReference>
<dbReference type="KEGG" id="msea:METESE_38180"/>
<keyword evidence="1" id="KW-1133">Transmembrane helix</keyword>
<dbReference type="AlphaFoldDB" id="A0AA48KFA8"/>
<organism evidence="2 3">
    <name type="scientific">Mesoterricola sediminis</name>
    <dbReference type="NCBI Taxonomy" id="2927980"/>
    <lineage>
        <taxon>Bacteria</taxon>
        <taxon>Pseudomonadati</taxon>
        <taxon>Acidobacteriota</taxon>
        <taxon>Holophagae</taxon>
        <taxon>Holophagales</taxon>
        <taxon>Holophagaceae</taxon>
        <taxon>Mesoterricola</taxon>
    </lineage>
</organism>
<keyword evidence="1" id="KW-0472">Membrane</keyword>
<proteinExistence type="predicted"/>
<sequence length="93" mass="10686">MLFKRNTKDASPRERALWGDLMGLGMVFPIAIALGFFLGRWAGGKLGHPRAGMWIGLVWGVATGFWELYKTTVRLDRYDEAERKRREDQGDDR</sequence>
<evidence type="ECO:0000313" key="2">
    <source>
        <dbReference type="EMBL" id="BDU78860.1"/>
    </source>
</evidence>